<dbReference type="SUPFAM" id="SSF51161">
    <property type="entry name" value="Trimeric LpxA-like enzymes"/>
    <property type="match status" value="1"/>
</dbReference>
<dbReference type="NCBIfam" id="TIGR03991">
    <property type="entry name" value="alt_bact_glmU"/>
    <property type="match status" value="1"/>
</dbReference>
<accession>A0A9D2APJ7</accession>
<dbReference type="Proteomes" id="UP000824246">
    <property type="component" value="Unassembled WGS sequence"/>
</dbReference>
<dbReference type="EMBL" id="DXFB01000082">
    <property type="protein sequence ID" value="HIX45173.1"/>
    <property type="molecule type" value="Genomic_DNA"/>
</dbReference>
<dbReference type="Pfam" id="PF13562">
    <property type="entry name" value="NTP_transf_4"/>
    <property type="match status" value="1"/>
</dbReference>
<sequence length="389" mass="42908">MNIILFDTAREHGNLLPLTFTRPVADLRLGIDTLREKWEALLPGDYSYLTAPYLSEKYPSRITSDNIYIAGHLIATPQWAEQIASLQPGEAIADDDEIWAYRGGIFSDEHTAEARKIAPKAPADCIRFPYDLFGKNGDAIQADFARITRGRESAPLSSTCTLIGDASQLFIEPGAVVECAILNTTHGPIYIGAEAEIMETCAVRGPFAMCCHAVLNMGTKVYGPTTLGPYCKVGGELNNVIMTGYSNKAHDGFLGNAVIGEWCNLGADTVSSNLKNTYAEIKLWNYPLRQFRRTGLQFCGLIMGDHSKAGINTMFNTATVTGIGCNIYGPGFPRTYIPSFSEGGAQGFKEVPLARFFDIAERMMARRHKLLTEADKRLYTYLFEHKDEI</sequence>
<organism evidence="3 4">
    <name type="scientific">Candidatus Barnesiella excrementipullorum</name>
    <dbReference type="NCBI Taxonomy" id="2838479"/>
    <lineage>
        <taxon>Bacteria</taxon>
        <taxon>Pseudomonadati</taxon>
        <taxon>Bacteroidota</taxon>
        <taxon>Bacteroidia</taxon>
        <taxon>Bacteroidales</taxon>
        <taxon>Barnesiellaceae</taxon>
        <taxon>Barnesiella</taxon>
    </lineage>
</organism>
<name>A0A9D2APJ7_9BACT</name>
<reference evidence="3" key="2">
    <citation type="submission" date="2021-04" db="EMBL/GenBank/DDBJ databases">
        <authorList>
            <person name="Gilroy R."/>
        </authorList>
    </citation>
    <scope>NUCLEOTIDE SEQUENCE</scope>
    <source>
        <strain evidence="3">ChiHjej12B11-16260</strain>
    </source>
</reference>
<dbReference type="PANTHER" id="PTHR43584:SF9">
    <property type="entry name" value="TRANSFERASE HEXAPEPTIDE REPEAT CONTAINING PROTEIN"/>
    <property type="match status" value="1"/>
</dbReference>
<proteinExistence type="predicted"/>
<evidence type="ECO:0000313" key="4">
    <source>
        <dbReference type="Proteomes" id="UP000824246"/>
    </source>
</evidence>
<evidence type="ECO:0000313" key="3">
    <source>
        <dbReference type="EMBL" id="HIX45173.1"/>
    </source>
</evidence>
<dbReference type="InterPro" id="IPR023917">
    <property type="entry name" value="Bifunctiontional_GlmU_bac-type"/>
</dbReference>
<reference evidence="3" key="1">
    <citation type="journal article" date="2021" name="PeerJ">
        <title>Extensive microbial diversity within the chicken gut microbiome revealed by metagenomics and culture.</title>
        <authorList>
            <person name="Gilroy R."/>
            <person name="Ravi A."/>
            <person name="Getino M."/>
            <person name="Pursley I."/>
            <person name="Horton D.L."/>
            <person name="Alikhan N.F."/>
            <person name="Baker D."/>
            <person name="Gharbi K."/>
            <person name="Hall N."/>
            <person name="Watson M."/>
            <person name="Adriaenssens E.M."/>
            <person name="Foster-Nyarko E."/>
            <person name="Jarju S."/>
            <person name="Secka A."/>
            <person name="Antonio M."/>
            <person name="Oren A."/>
            <person name="Chaudhuri R.R."/>
            <person name="La Ragione R."/>
            <person name="Hildebrand F."/>
            <person name="Pallen M.J."/>
        </authorList>
    </citation>
    <scope>NUCLEOTIDE SEQUENCE</scope>
    <source>
        <strain evidence="3">ChiHjej12B11-16260</strain>
    </source>
</reference>
<dbReference type="InterPro" id="IPR050065">
    <property type="entry name" value="GlmU-like"/>
</dbReference>
<dbReference type="GO" id="GO:0016779">
    <property type="term" value="F:nucleotidyltransferase activity"/>
    <property type="evidence" value="ECO:0007669"/>
    <property type="project" value="UniProtKB-ARBA"/>
</dbReference>
<keyword evidence="1" id="KW-0808">Transferase</keyword>
<dbReference type="GO" id="GO:0016746">
    <property type="term" value="F:acyltransferase activity"/>
    <property type="evidence" value="ECO:0007669"/>
    <property type="project" value="UniProtKB-KW"/>
</dbReference>
<gene>
    <name evidence="3" type="ORF">H9982_03025</name>
</gene>
<evidence type="ECO:0000256" key="1">
    <source>
        <dbReference type="ARBA" id="ARBA00022679"/>
    </source>
</evidence>
<dbReference type="AlphaFoldDB" id="A0A9D2APJ7"/>
<dbReference type="PANTHER" id="PTHR43584">
    <property type="entry name" value="NUCLEOTIDYL TRANSFERASE"/>
    <property type="match status" value="1"/>
</dbReference>
<protein>
    <submittedName>
        <fullName evidence="3">Glucose-1-phosphate thymidylyltransferase</fullName>
    </submittedName>
</protein>
<keyword evidence="2" id="KW-0012">Acyltransferase</keyword>
<dbReference type="Gene3D" id="2.160.10.10">
    <property type="entry name" value="Hexapeptide repeat proteins"/>
    <property type="match status" value="1"/>
</dbReference>
<evidence type="ECO:0000256" key="2">
    <source>
        <dbReference type="ARBA" id="ARBA00023315"/>
    </source>
</evidence>
<dbReference type="InterPro" id="IPR011004">
    <property type="entry name" value="Trimer_LpxA-like_sf"/>
</dbReference>
<comment type="caution">
    <text evidence="3">The sequence shown here is derived from an EMBL/GenBank/DDBJ whole genome shotgun (WGS) entry which is preliminary data.</text>
</comment>